<evidence type="ECO:0000313" key="2">
    <source>
        <dbReference type="Proteomes" id="UP000468735"/>
    </source>
</evidence>
<dbReference type="RefSeq" id="WP_151560823.1">
    <property type="nucleotide sequence ID" value="NZ_WBMT01000006.1"/>
</dbReference>
<evidence type="ECO:0008006" key="3">
    <source>
        <dbReference type="Google" id="ProtNLM"/>
    </source>
</evidence>
<proteinExistence type="predicted"/>
<dbReference type="EMBL" id="WBMT01000006">
    <property type="protein sequence ID" value="KAB2349049.1"/>
    <property type="molecule type" value="Genomic_DNA"/>
</dbReference>
<name>A0A6H9Z307_9ACTN</name>
<sequence length="280" mass="29854">MDEVWRLIEAYHAPIYFSDEAAAAYKAAGLKGYWMGYFASRSAAMGEPGPQMVTATFYNFAPRRVERAIPDAWRFCPPGKVLDARLQAADRTLRRLLGDLITAPEVAEAAELATQAAAACPPQGRPLSAAHAALPVPAEPHLALWWAATVLREFRGDGHIAALLTGGLDGCEANRVSVAVGTSSPQQREQRGWSEQEWDACTARLAARGWLTADGALTEQGRADRAAIEDTTERLAAPALEALGPGATARLTECLRPLAHHIVGSGGAIPFPNAMALPPI</sequence>
<dbReference type="Proteomes" id="UP000468735">
    <property type="component" value="Unassembled WGS sequence"/>
</dbReference>
<dbReference type="AlphaFoldDB" id="A0A6H9Z307"/>
<organism evidence="1 2">
    <name type="scientific">Actinomadura rudentiformis</name>
    <dbReference type="NCBI Taxonomy" id="359158"/>
    <lineage>
        <taxon>Bacteria</taxon>
        <taxon>Bacillati</taxon>
        <taxon>Actinomycetota</taxon>
        <taxon>Actinomycetes</taxon>
        <taxon>Streptosporangiales</taxon>
        <taxon>Thermomonosporaceae</taxon>
        <taxon>Actinomadura</taxon>
    </lineage>
</organism>
<evidence type="ECO:0000313" key="1">
    <source>
        <dbReference type="EMBL" id="KAB2349049.1"/>
    </source>
</evidence>
<gene>
    <name evidence="1" type="ORF">F8566_15060</name>
</gene>
<dbReference type="NCBIfam" id="NF047719">
    <property type="entry name" value="SCO6745_fam_HTH"/>
    <property type="match status" value="1"/>
</dbReference>
<dbReference type="InterPro" id="IPR054058">
    <property type="entry name" value="HTH_67"/>
</dbReference>
<dbReference type="OrthoDB" id="157052at2"/>
<dbReference type="Pfam" id="PF21863">
    <property type="entry name" value="HTH_67"/>
    <property type="match status" value="1"/>
</dbReference>
<protein>
    <recommendedName>
        <fullName evidence="3">SalK</fullName>
    </recommendedName>
</protein>
<comment type="caution">
    <text evidence="1">The sequence shown here is derived from an EMBL/GenBank/DDBJ whole genome shotgun (WGS) entry which is preliminary data.</text>
</comment>
<reference evidence="1 2" key="1">
    <citation type="submission" date="2019-09" db="EMBL/GenBank/DDBJ databases">
        <title>Actinomadura physcomitrii sp. nov., a novel actinomycete isolated from moss [Physcomitrium sphaericum (Ludw) Fuernr].</title>
        <authorList>
            <person name="Zhuang X."/>
            <person name="Liu C."/>
        </authorList>
    </citation>
    <scope>NUCLEOTIDE SEQUENCE [LARGE SCALE GENOMIC DNA]</scope>
    <source>
        <strain evidence="1 2">HMC1</strain>
    </source>
</reference>
<keyword evidence="2" id="KW-1185">Reference proteome</keyword>
<accession>A0A6H9Z307</accession>